<evidence type="ECO:0000313" key="2">
    <source>
        <dbReference type="Proteomes" id="UP000220251"/>
    </source>
</evidence>
<dbReference type="AlphaFoldDB" id="A0A0H5DNU0"/>
<gene>
    <name evidence="1" type="ORF">ELAC_0136</name>
</gene>
<protein>
    <submittedName>
        <fullName evidence="1">Uncharacterized protein</fullName>
    </submittedName>
</protein>
<reference evidence="2" key="1">
    <citation type="submission" date="2015-06" db="EMBL/GenBank/DDBJ databases">
        <authorList>
            <person name="Bertelli C."/>
        </authorList>
    </citation>
    <scope>NUCLEOTIDE SEQUENCE [LARGE SCALE GENOMIC DNA]</scope>
    <source>
        <strain evidence="2">CRIB-30</strain>
    </source>
</reference>
<organism evidence="1 2">
    <name type="scientific">Estrella lausannensis</name>
    <dbReference type="NCBI Taxonomy" id="483423"/>
    <lineage>
        <taxon>Bacteria</taxon>
        <taxon>Pseudomonadati</taxon>
        <taxon>Chlamydiota</taxon>
        <taxon>Chlamydiia</taxon>
        <taxon>Parachlamydiales</taxon>
        <taxon>Candidatus Criblamydiaceae</taxon>
        <taxon>Estrella</taxon>
    </lineage>
</organism>
<evidence type="ECO:0000313" key="1">
    <source>
        <dbReference type="EMBL" id="CRX37498.1"/>
    </source>
</evidence>
<name>A0A0H5DNU0_9BACT</name>
<dbReference type="Proteomes" id="UP000220251">
    <property type="component" value="Unassembled WGS sequence"/>
</dbReference>
<sequence length="989" mass="113034">MQQSSFDTPIDSPEFLKAVFSFAARERRNKKRLDPDNISRIAEEEWDDLSSQADATDLQDSFAIRNVLKAKRIANLLVDEKGALNTDLIKKFIELLKRHCYFLGEGRHFDHKRNEHILKCLIKLDESKEIRNAVMHITKPSMHKIADEIIKRTLGIPLNTQVTDAHARRAALSSWFTYLRQAVGSCFATAPALIVHEEQPQQFFNDLSELFATGKLKRTFGGKEYTVPLCFSSGKGGLNKPLVVYKDIDEAAREIAASPSILSAIEGSQILTPEVKDTRAFLTNLVKKAIEVDAKGGFGISTTAEILLRKMLLIHFNITEEDVKEYQNRPKAMVHGGLMIQVSASGKGKGKGELCSSFLAAFEGAKWGFKTLAENALLRIWEYTLASFAETKAEFSKWNLYSSLGFQSNEDGGIGECLSHYLQRKLEVLNREVENYQIEYEGIYAGIKMLESRIRHASSEDEAKWIRMEYQARSNEMNTIVELRDRTHGRARRCAGMFDLLISSYIDIFPNYFQEVYDPEIGGIAASIYDDTPAGFRLLFKHGRSNSSLWTQIHNHTEFVECLAAFFIAAERELVSEPDFKGAEQDLSEITSSIVQHIRGEHFIETAFFRMARAHGVRCPEKPLEHLDLVEKKPWVYTSGGNFITMTSVYFSRDEKPTTVRRWVENPMELLVFLADNLKKIPYKLMEEYINDPSKSFLMFSPTHAFLLKPGLANFRKAWDSNEFTFTWIRDQILTGQERFVDNILLNQDAMAFLARRFAENLSAHHRHLFLMRFGDIKGSMSVRDFRRHILFTMEKDRGLMIGDREVVSAGKMDSVLYEELPLFPVYKLKERVGHVLAALPFLQEIEKQKILSLFDTHSSSVAREAAVGAKRLFEVVCGLIILATGKTSFEHNVQKYVREAMEREGYAFPAPILFADTNWSRDMFAFIVNPGTGKPELWRMDDLGLAGEPMSYWNMWLNGSRREPDWGVFINPIEYRATPASDKLRRRV</sequence>
<accession>A0A0H5DNU0</accession>
<dbReference type="OrthoDB" id="19453at2"/>
<dbReference type="EMBL" id="CWGJ01000001">
    <property type="protein sequence ID" value="CRX37498.1"/>
    <property type="molecule type" value="Genomic_DNA"/>
</dbReference>
<dbReference type="RefSeq" id="WP_098037351.1">
    <property type="nucleotide sequence ID" value="NZ_CWGJ01000001.1"/>
</dbReference>
<keyword evidence="2" id="KW-1185">Reference proteome</keyword>
<proteinExistence type="predicted"/>